<organism evidence="2 3">
    <name type="scientific">Vibrio mangrovi</name>
    <dbReference type="NCBI Taxonomy" id="474394"/>
    <lineage>
        <taxon>Bacteria</taxon>
        <taxon>Pseudomonadati</taxon>
        <taxon>Pseudomonadota</taxon>
        <taxon>Gammaproteobacteria</taxon>
        <taxon>Vibrionales</taxon>
        <taxon>Vibrionaceae</taxon>
        <taxon>Vibrio</taxon>
    </lineage>
</organism>
<keyword evidence="1" id="KW-1133">Transmembrane helix</keyword>
<accession>A0A1Y6IQI3</accession>
<dbReference type="EMBL" id="FXXI01000001">
    <property type="protein sequence ID" value="SMR99904.1"/>
    <property type="molecule type" value="Genomic_DNA"/>
</dbReference>
<reference evidence="2 3" key="1">
    <citation type="submission" date="2017-05" db="EMBL/GenBank/DDBJ databases">
        <authorList>
            <person name="Song R."/>
            <person name="Chenine A.L."/>
            <person name="Ruprecht R.M."/>
        </authorList>
    </citation>
    <scope>NUCLEOTIDE SEQUENCE [LARGE SCALE GENOMIC DNA]</scope>
    <source>
        <strain evidence="2 3">CECT 7927</strain>
    </source>
</reference>
<gene>
    <name evidence="2" type="ORF">VIM7927_01141</name>
</gene>
<keyword evidence="1" id="KW-0812">Transmembrane</keyword>
<keyword evidence="1" id="KW-0472">Membrane</keyword>
<evidence type="ECO:0000313" key="3">
    <source>
        <dbReference type="Proteomes" id="UP000196125"/>
    </source>
</evidence>
<protein>
    <submittedName>
        <fullName evidence="2">Uncharacterized protein</fullName>
    </submittedName>
</protein>
<dbReference type="RefSeq" id="WP_268811267.1">
    <property type="nucleotide sequence ID" value="NZ_FXXI01000001.1"/>
</dbReference>
<proteinExistence type="predicted"/>
<evidence type="ECO:0000256" key="1">
    <source>
        <dbReference type="SAM" id="Phobius"/>
    </source>
</evidence>
<dbReference type="AlphaFoldDB" id="A0A1Y6IQI3"/>
<evidence type="ECO:0000313" key="2">
    <source>
        <dbReference type="EMBL" id="SMR99904.1"/>
    </source>
</evidence>
<dbReference type="Proteomes" id="UP000196125">
    <property type="component" value="Unassembled WGS sequence"/>
</dbReference>
<name>A0A1Y6IQI3_9VIBR</name>
<feature type="transmembrane region" description="Helical" evidence="1">
    <location>
        <begin position="20"/>
        <end position="38"/>
    </location>
</feature>
<sequence length="42" mass="4627">MYWQNPVPGLGPRIVSPRRIVASFLLAFLCAVLAHLNYGGLD</sequence>